<evidence type="ECO:0000259" key="3">
    <source>
        <dbReference type="SMART" id="SM00181"/>
    </source>
</evidence>
<reference evidence="4" key="1">
    <citation type="submission" date="2021-08" db="EMBL/GenBank/DDBJ databases">
        <title>WGS assembly of Ceratopteris richardii.</title>
        <authorList>
            <person name="Marchant D.B."/>
            <person name="Chen G."/>
            <person name="Jenkins J."/>
            <person name="Shu S."/>
            <person name="Leebens-Mack J."/>
            <person name="Grimwood J."/>
            <person name="Schmutz J."/>
            <person name="Soltis P."/>
            <person name="Soltis D."/>
            <person name="Chen Z.-H."/>
        </authorList>
    </citation>
    <scope>NUCLEOTIDE SEQUENCE</scope>
    <source>
        <strain evidence="4">Whitten #5841</strain>
        <tissue evidence="4">Leaf</tissue>
    </source>
</reference>
<accession>A0A8T2Q240</accession>
<dbReference type="PANTHER" id="PTHR33881">
    <property type="entry name" value="NEUROGENIC LOCUS NOTCH-LIKE PROTEIN"/>
    <property type="match status" value="1"/>
</dbReference>
<dbReference type="PANTHER" id="PTHR33881:SF17">
    <property type="entry name" value="EGF-LIKE DOMAIN-CONTAINING PROTEIN"/>
    <property type="match status" value="1"/>
</dbReference>
<feature type="domain" description="EGF-like" evidence="3">
    <location>
        <begin position="104"/>
        <end position="144"/>
    </location>
</feature>
<sequence length="227" mass="25142">MKSQLRLLSLCAEIFVFVAVLQSLRVNSQQGLCQFVDCVNGNCTSMEDPPFYGCSCAAGWKNALSVSYMPCIALQCDGSNDCSQHELPPSPVFAPPDSTLNFNVCRYPVCGHGKCIMSQTDLFYECICEDGYENLLNMSIGYCLLQCELEGTCNTAATPVDHNAPQASSTPDQVFSNGYVNRKVSLFIMSLIPVIQTLFLIHVGLSRWMFLLPLWVCYKNMFANSTM</sequence>
<keyword evidence="5" id="KW-1185">Reference proteome</keyword>
<keyword evidence="2" id="KW-0732">Signal</keyword>
<dbReference type="InterPro" id="IPR000742">
    <property type="entry name" value="EGF"/>
</dbReference>
<dbReference type="AlphaFoldDB" id="A0A8T2Q240"/>
<organism evidence="4 5">
    <name type="scientific">Ceratopteris richardii</name>
    <name type="common">Triangle waterfern</name>
    <dbReference type="NCBI Taxonomy" id="49495"/>
    <lineage>
        <taxon>Eukaryota</taxon>
        <taxon>Viridiplantae</taxon>
        <taxon>Streptophyta</taxon>
        <taxon>Embryophyta</taxon>
        <taxon>Tracheophyta</taxon>
        <taxon>Polypodiopsida</taxon>
        <taxon>Polypodiidae</taxon>
        <taxon>Polypodiales</taxon>
        <taxon>Pteridineae</taxon>
        <taxon>Pteridaceae</taxon>
        <taxon>Parkerioideae</taxon>
        <taxon>Ceratopteris</taxon>
    </lineage>
</organism>
<name>A0A8T2Q240_CERRI</name>
<evidence type="ECO:0000313" key="4">
    <source>
        <dbReference type="EMBL" id="KAH7277730.1"/>
    </source>
</evidence>
<feature type="transmembrane region" description="Helical" evidence="1">
    <location>
        <begin position="184"/>
        <end position="205"/>
    </location>
</feature>
<feature type="chain" id="PRO_5035748044" description="EGF-like domain-containing protein" evidence="2">
    <location>
        <begin position="24"/>
        <end position="227"/>
    </location>
</feature>
<keyword evidence="1" id="KW-0812">Transmembrane</keyword>
<protein>
    <recommendedName>
        <fullName evidence="3">EGF-like domain-containing protein</fullName>
    </recommendedName>
</protein>
<gene>
    <name evidence="4" type="ORF">KP509_38G004500</name>
</gene>
<evidence type="ECO:0000256" key="1">
    <source>
        <dbReference type="SAM" id="Phobius"/>
    </source>
</evidence>
<feature type="domain" description="EGF-like" evidence="3">
    <location>
        <begin position="32"/>
        <end position="72"/>
    </location>
</feature>
<dbReference type="EMBL" id="CM035443">
    <property type="protein sequence ID" value="KAH7277730.1"/>
    <property type="molecule type" value="Genomic_DNA"/>
</dbReference>
<feature type="signal peptide" evidence="2">
    <location>
        <begin position="1"/>
        <end position="23"/>
    </location>
</feature>
<evidence type="ECO:0000256" key="2">
    <source>
        <dbReference type="SAM" id="SignalP"/>
    </source>
</evidence>
<keyword evidence="1" id="KW-1133">Transmembrane helix</keyword>
<keyword evidence="1" id="KW-0472">Membrane</keyword>
<proteinExistence type="predicted"/>
<dbReference type="SMART" id="SM00181">
    <property type="entry name" value="EGF"/>
    <property type="match status" value="2"/>
</dbReference>
<comment type="caution">
    <text evidence="4">The sequence shown here is derived from an EMBL/GenBank/DDBJ whole genome shotgun (WGS) entry which is preliminary data.</text>
</comment>
<dbReference type="OrthoDB" id="1914642at2759"/>
<dbReference type="OMA" id="NFDCAGG"/>
<evidence type="ECO:0000313" key="5">
    <source>
        <dbReference type="Proteomes" id="UP000825935"/>
    </source>
</evidence>
<dbReference type="Proteomes" id="UP000825935">
    <property type="component" value="Chromosome 38"/>
</dbReference>